<keyword evidence="2" id="KW-0812">Transmembrane</keyword>
<feature type="compositionally biased region" description="Basic residues" evidence="1">
    <location>
        <begin position="14"/>
        <end position="26"/>
    </location>
</feature>
<name>A0A512AP25_9SPHN</name>
<dbReference type="EMBL" id="BJYR01000022">
    <property type="protein sequence ID" value="GEO01460.1"/>
    <property type="molecule type" value="Genomic_DNA"/>
</dbReference>
<evidence type="ECO:0000256" key="1">
    <source>
        <dbReference type="SAM" id="MobiDB-lite"/>
    </source>
</evidence>
<evidence type="ECO:0000313" key="4">
    <source>
        <dbReference type="Proteomes" id="UP000321464"/>
    </source>
</evidence>
<dbReference type="AlphaFoldDB" id="A0A512AP25"/>
<reference evidence="3 4" key="1">
    <citation type="submission" date="2019-07" db="EMBL/GenBank/DDBJ databases">
        <title>Whole genome shotgun sequence of Novosphingobium sediminis NBRC 106119.</title>
        <authorList>
            <person name="Hosoyama A."/>
            <person name="Uohara A."/>
            <person name="Ohji S."/>
            <person name="Ichikawa N."/>
        </authorList>
    </citation>
    <scope>NUCLEOTIDE SEQUENCE [LARGE SCALE GENOMIC DNA]</scope>
    <source>
        <strain evidence="3 4">NBRC 106119</strain>
    </source>
</reference>
<organism evidence="3 4">
    <name type="scientific">Novosphingobium sediminis</name>
    <dbReference type="NCBI Taxonomy" id="707214"/>
    <lineage>
        <taxon>Bacteria</taxon>
        <taxon>Pseudomonadati</taxon>
        <taxon>Pseudomonadota</taxon>
        <taxon>Alphaproteobacteria</taxon>
        <taxon>Sphingomonadales</taxon>
        <taxon>Sphingomonadaceae</taxon>
        <taxon>Novosphingobium</taxon>
    </lineage>
</organism>
<protein>
    <submittedName>
        <fullName evidence="3">Uncharacterized protein</fullName>
    </submittedName>
</protein>
<accession>A0A512AP25</accession>
<evidence type="ECO:0000256" key="2">
    <source>
        <dbReference type="SAM" id="Phobius"/>
    </source>
</evidence>
<keyword evidence="2" id="KW-1133">Transmembrane helix</keyword>
<keyword evidence="2" id="KW-0472">Membrane</keyword>
<comment type="caution">
    <text evidence="3">The sequence shown here is derived from an EMBL/GenBank/DDBJ whole genome shotgun (WGS) entry which is preliminary data.</text>
</comment>
<gene>
    <name evidence="3" type="ORF">NSE01_32920</name>
</gene>
<feature type="transmembrane region" description="Helical" evidence="2">
    <location>
        <begin position="35"/>
        <end position="64"/>
    </location>
</feature>
<proteinExistence type="predicted"/>
<dbReference type="Proteomes" id="UP000321464">
    <property type="component" value="Unassembled WGS sequence"/>
</dbReference>
<feature type="region of interest" description="Disordered" evidence="1">
    <location>
        <begin position="240"/>
        <end position="260"/>
    </location>
</feature>
<feature type="region of interest" description="Disordered" evidence="1">
    <location>
        <begin position="1"/>
        <end position="26"/>
    </location>
</feature>
<keyword evidence="4" id="KW-1185">Reference proteome</keyword>
<sequence length="459" mass="46769">MKPHPDDLEAAPSKPRRAAAGARKRPNAPVTAHRLFPALAAVWFAALFGLGSLAIPGALLGAIVLKTGLPAVVPAAAPPLGFTAHLLVAFALALFGAALGLALALRLRPRTAAESSPVVVPVVVPTVVVTPVAEPEAEDAFKVRARDAHPDAPPRRPLVLAEAFADPFLEEPAEPAAPLLRRKRNQAVSEPASDNGPWIPEYVPGGTGVIRPLDLSALDLDDPFQQPAAAPILPAVEEMVEAPAQPEPAPAPEVESEPEPVAAAIPAAPALIAATPQLPAGFAASLPDAPDGKWSPVAGAPLENLGLVQLIERLALAIAEQKAANEAVIKADEAAEAAAKAAATSAEADAVSGPFSRPQIASVTEAPAVGSSREAILRRLSALVAGDMSGSMTEAATAPRTFTRPMPVPAPLEAVVPLRPAEPAVPSLSLAAAASAPGPETDEALRSALATLQRMTARA</sequence>
<evidence type="ECO:0000313" key="3">
    <source>
        <dbReference type="EMBL" id="GEO01460.1"/>
    </source>
</evidence>
<feature type="transmembrane region" description="Helical" evidence="2">
    <location>
        <begin position="84"/>
        <end position="105"/>
    </location>
</feature>